<dbReference type="EMBL" id="JANGCH010000004">
    <property type="protein sequence ID" value="MCQ5121462.1"/>
    <property type="molecule type" value="Genomic_DNA"/>
</dbReference>
<evidence type="ECO:0000259" key="8">
    <source>
        <dbReference type="PROSITE" id="PS50893"/>
    </source>
</evidence>
<dbReference type="Gene3D" id="3.40.50.300">
    <property type="entry name" value="P-loop containing nucleotide triphosphate hydrolases"/>
    <property type="match status" value="1"/>
</dbReference>
<dbReference type="PANTHER" id="PTHR24221:SF654">
    <property type="entry name" value="ATP-BINDING CASSETTE SUB-FAMILY B MEMBER 6"/>
    <property type="match status" value="1"/>
</dbReference>
<evidence type="ECO:0000256" key="1">
    <source>
        <dbReference type="ARBA" id="ARBA00004651"/>
    </source>
</evidence>
<accession>A0ABT1SK10</accession>
<feature type="transmembrane region" description="Helical" evidence="7">
    <location>
        <begin position="34"/>
        <end position="59"/>
    </location>
</feature>
<keyword evidence="5 7" id="KW-1133">Transmembrane helix</keyword>
<reference evidence="10 11" key="1">
    <citation type="submission" date="2022-06" db="EMBL/GenBank/DDBJ databases">
        <title>Isolation of gut microbiota from human fecal samples.</title>
        <authorList>
            <person name="Pamer E.G."/>
            <person name="Barat B."/>
            <person name="Waligurski E."/>
            <person name="Medina S."/>
            <person name="Paddock L."/>
            <person name="Mostad J."/>
        </authorList>
    </citation>
    <scope>NUCLEOTIDE SEQUENCE [LARGE SCALE GENOMIC DNA]</scope>
    <source>
        <strain evidence="10 11">DFI.6.1</strain>
    </source>
</reference>
<dbReference type="Pfam" id="PF00005">
    <property type="entry name" value="ABC_tran"/>
    <property type="match status" value="1"/>
</dbReference>
<comment type="subcellular location">
    <subcellularLocation>
        <location evidence="1">Cell membrane</location>
        <topology evidence="1">Multi-pass membrane protein</topology>
    </subcellularLocation>
</comment>
<proteinExistence type="predicted"/>
<dbReference type="PROSITE" id="PS50893">
    <property type="entry name" value="ABC_TRANSPORTER_2"/>
    <property type="match status" value="1"/>
</dbReference>
<keyword evidence="4 10" id="KW-0067">ATP-binding</keyword>
<dbReference type="RefSeq" id="WP_256197557.1">
    <property type="nucleotide sequence ID" value="NZ_DBEZTG010000324.1"/>
</dbReference>
<dbReference type="PANTHER" id="PTHR24221">
    <property type="entry name" value="ATP-BINDING CASSETTE SUB-FAMILY B"/>
    <property type="match status" value="1"/>
</dbReference>
<feature type="transmembrane region" description="Helical" evidence="7">
    <location>
        <begin position="146"/>
        <end position="167"/>
    </location>
</feature>
<organism evidence="10 11">
    <name type="scientific">Massilicoli timonensis</name>
    <dbReference type="NCBI Taxonomy" id="2015901"/>
    <lineage>
        <taxon>Bacteria</taxon>
        <taxon>Bacillati</taxon>
        <taxon>Bacillota</taxon>
        <taxon>Erysipelotrichia</taxon>
        <taxon>Erysipelotrichales</taxon>
        <taxon>Erysipelotrichaceae</taxon>
        <taxon>Massilicoli</taxon>
    </lineage>
</organism>
<gene>
    <name evidence="10" type="ORF">NE663_04220</name>
</gene>
<evidence type="ECO:0000256" key="4">
    <source>
        <dbReference type="ARBA" id="ARBA00022840"/>
    </source>
</evidence>
<dbReference type="InterPro" id="IPR039421">
    <property type="entry name" value="Type_1_exporter"/>
</dbReference>
<keyword evidence="2 7" id="KW-0812">Transmembrane</keyword>
<dbReference type="Pfam" id="PF00664">
    <property type="entry name" value="ABC_membrane"/>
    <property type="match status" value="1"/>
</dbReference>
<dbReference type="InterPro" id="IPR036640">
    <property type="entry name" value="ABC1_TM_sf"/>
</dbReference>
<comment type="caution">
    <text evidence="10">The sequence shown here is derived from an EMBL/GenBank/DDBJ whole genome shotgun (WGS) entry which is preliminary data.</text>
</comment>
<evidence type="ECO:0000256" key="7">
    <source>
        <dbReference type="SAM" id="Phobius"/>
    </source>
</evidence>
<dbReference type="SUPFAM" id="SSF90123">
    <property type="entry name" value="ABC transporter transmembrane region"/>
    <property type="match status" value="1"/>
</dbReference>
<keyword evidence="6 7" id="KW-0472">Membrane</keyword>
<dbReference type="Proteomes" id="UP001524435">
    <property type="component" value="Unassembled WGS sequence"/>
</dbReference>
<dbReference type="PROSITE" id="PS50929">
    <property type="entry name" value="ABC_TM1F"/>
    <property type="match status" value="1"/>
</dbReference>
<evidence type="ECO:0000256" key="6">
    <source>
        <dbReference type="ARBA" id="ARBA00023136"/>
    </source>
</evidence>
<dbReference type="SUPFAM" id="SSF52540">
    <property type="entry name" value="P-loop containing nucleoside triphosphate hydrolases"/>
    <property type="match status" value="1"/>
</dbReference>
<feature type="domain" description="ABC transporter" evidence="8">
    <location>
        <begin position="363"/>
        <end position="597"/>
    </location>
</feature>
<dbReference type="InterPro" id="IPR011527">
    <property type="entry name" value="ABC1_TM_dom"/>
</dbReference>
<evidence type="ECO:0000259" key="9">
    <source>
        <dbReference type="PROSITE" id="PS50929"/>
    </source>
</evidence>
<evidence type="ECO:0000313" key="11">
    <source>
        <dbReference type="Proteomes" id="UP001524435"/>
    </source>
</evidence>
<feature type="transmembrane region" description="Helical" evidence="7">
    <location>
        <begin position="71"/>
        <end position="94"/>
    </location>
</feature>
<dbReference type="CDD" id="cd18540">
    <property type="entry name" value="ABC_6TM_exporter_like"/>
    <property type="match status" value="1"/>
</dbReference>
<dbReference type="InterPro" id="IPR003593">
    <property type="entry name" value="AAA+_ATPase"/>
</dbReference>
<feature type="transmembrane region" description="Helical" evidence="7">
    <location>
        <begin position="173"/>
        <end position="193"/>
    </location>
</feature>
<dbReference type="CDD" id="cd03254">
    <property type="entry name" value="ABCC_Glucan_exporter_like"/>
    <property type="match status" value="1"/>
</dbReference>
<feature type="transmembrane region" description="Helical" evidence="7">
    <location>
        <begin position="255"/>
        <end position="275"/>
    </location>
</feature>
<evidence type="ECO:0000256" key="5">
    <source>
        <dbReference type="ARBA" id="ARBA00022989"/>
    </source>
</evidence>
<keyword evidence="11" id="KW-1185">Reference proteome</keyword>
<protein>
    <submittedName>
        <fullName evidence="10">ABC transporter ATP-binding protein/permease</fullName>
    </submittedName>
</protein>
<keyword evidence="3" id="KW-0547">Nucleotide-binding</keyword>
<evidence type="ECO:0000256" key="3">
    <source>
        <dbReference type="ARBA" id="ARBA00022741"/>
    </source>
</evidence>
<feature type="domain" description="ABC transmembrane type-1" evidence="9">
    <location>
        <begin position="35"/>
        <end position="318"/>
    </location>
</feature>
<evidence type="ECO:0000313" key="10">
    <source>
        <dbReference type="EMBL" id="MCQ5121462.1"/>
    </source>
</evidence>
<evidence type="ECO:0000256" key="2">
    <source>
        <dbReference type="ARBA" id="ARBA00022692"/>
    </source>
</evidence>
<dbReference type="InterPro" id="IPR027417">
    <property type="entry name" value="P-loop_NTPase"/>
</dbReference>
<name>A0ABT1SK10_9FIRM</name>
<sequence>MAAVMKEQTFHGRSLEVSLWKRILHHLMEFKQTMIWLILANVVVAATDVALPMFSQYAINELVLNQGNDDQIVWFAFAYLLTVVVQCLSIYLFFRLAAYLEASFGKRLREKAFTKLQVLSFSYFDKTSNGWLMARVSGDISRLAEILSWSLIDIGWGLMVMIGVSIVMLSYNWKLACCIFVVVPVLAYASYYFQNKILKAHRETRVINSQLTASFVEGINGVKTTKTLGLEKDNFAEFAKLSEKMREKSVYATRINAMFQPVVYLLSAVAIALLLQIGGQQVLLETIQFGTLAMFIQYTGTFFDPLKGIARVMAELQMAQASAERVLSLLEETPSVVDSAEVIAKYGTILETPKQDVKLMGNVRFDHVSFHYLQEESVLEDFSLDVKAGEMVALVGETGSGKSTIVNLLCRFYEPISGQILIDGVDYRKRSLGWLHENIGYVLQTPTLFSGTVKENIRYGKLDASDEEIIAVAKLVNAHEFIMRMEHGYDTLIGQGGNRLSTGEKQLLSFARAILHDPAIMILDEATSSIDTQSEKMIQKAIEELLKGRTSFVVAHRLSTIVHADQIIVMKHGKVLEKGTHQTLMRQKGYYYELYTSQFMKEEQQRKLSELHMHS</sequence>
<dbReference type="Gene3D" id="1.20.1560.10">
    <property type="entry name" value="ABC transporter type 1, transmembrane domain"/>
    <property type="match status" value="1"/>
</dbReference>
<dbReference type="InterPro" id="IPR003439">
    <property type="entry name" value="ABC_transporter-like_ATP-bd"/>
</dbReference>
<dbReference type="GO" id="GO:0005524">
    <property type="term" value="F:ATP binding"/>
    <property type="evidence" value="ECO:0007669"/>
    <property type="project" value="UniProtKB-KW"/>
</dbReference>
<dbReference type="SMART" id="SM00382">
    <property type="entry name" value="AAA"/>
    <property type="match status" value="1"/>
</dbReference>